<dbReference type="NCBIfam" id="TIGR03083">
    <property type="entry name" value="maleylpyruvate isomerase family mycothiol-dependent enzyme"/>
    <property type="match status" value="1"/>
</dbReference>
<dbReference type="OrthoDB" id="156467at2"/>
<organism evidence="2 3">
    <name type="scientific">Herpetosiphon geysericola</name>
    <dbReference type="NCBI Taxonomy" id="70996"/>
    <lineage>
        <taxon>Bacteria</taxon>
        <taxon>Bacillati</taxon>
        <taxon>Chloroflexota</taxon>
        <taxon>Chloroflexia</taxon>
        <taxon>Herpetosiphonales</taxon>
        <taxon>Herpetosiphonaceae</taxon>
        <taxon>Herpetosiphon</taxon>
    </lineage>
</organism>
<reference evidence="2 3" key="1">
    <citation type="submission" date="2015-07" db="EMBL/GenBank/DDBJ databases">
        <title>Whole genome sequence of Herpetosiphon geysericola DSM 7119.</title>
        <authorList>
            <person name="Hemp J."/>
            <person name="Ward L.M."/>
            <person name="Pace L.A."/>
            <person name="Fischer W.W."/>
        </authorList>
    </citation>
    <scope>NUCLEOTIDE SEQUENCE [LARGE SCALE GENOMIC DNA]</scope>
    <source>
        <strain evidence="2 3">DSM 7119</strain>
    </source>
</reference>
<dbReference type="AlphaFoldDB" id="A0A0P6XVU9"/>
<dbReference type="InterPro" id="IPR034660">
    <property type="entry name" value="DinB/YfiT-like"/>
</dbReference>
<gene>
    <name evidence="2" type="ORF">SE18_26165</name>
</gene>
<dbReference type="EMBL" id="LGKP01000046">
    <property type="protein sequence ID" value="KPL79452.1"/>
    <property type="molecule type" value="Genomic_DNA"/>
</dbReference>
<keyword evidence="3" id="KW-1185">Reference proteome</keyword>
<proteinExistence type="predicted"/>
<name>A0A0P6XVU9_9CHLR</name>
<dbReference type="STRING" id="70996.SE18_26165"/>
<dbReference type="Gene3D" id="1.20.120.450">
    <property type="entry name" value="dinb family like domain"/>
    <property type="match status" value="1"/>
</dbReference>
<evidence type="ECO:0000313" key="3">
    <source>
        <dbReference type="Proteomes" id="UP000050277"/>
    </source>
</evidence>
<evidence type="ECO:0000259" key="1">
    <source>
        <dbReference type="Pfam" id="PF11716"/>
    </source>
</evidence>
<dbReference type="RefSeq" id="WP_054537415.1">
    <property type="nucleotide sequence ID" value="NZ_LGKP01000046.1"/>
</dbReference>
<comment type="caution">
    <text evidence="2">The sequence shown here is derived from an EMBL/GenBank/DDBJ whole genome shotgun (WGS) entry which is preliminary data.</text>
</comment>
<feature type="domain" description="Mycothiol-dependent maleylpyruvate isomerase metal-binding" evidence="1">
    <location>
        <begin position="8"/>
        <end position="89"/>
    </location>
</feature>
<sequence>MNASQLLKQERADAVALLESLTEDQWQASTLCEGWNVTDLLAHMVARESQPIRFIVAESTKGKLGVHPDELMRKARNQGRFKLLQQFRNGPPLAFRLPGIALANFIEQWVHNEDLRRAGLNKPRISSPAVQNLIWKMLHINARMMLRSFKTPGVLSLVRPDGQALAFQVGGAFPRQADPTAATVKLIGEPGEILLYLFGRKSAANVTIEGDQRLAQALRDTTMGL</sequence>
<dbReference type="InterPro" id="IPR024344">
    <property type="entry name" value="MDMPI_metal-binding"/>
</dbReference>
<dbReference type="Proteomes" id="UP000050277">
    <property type="component" value="Unassembled WGS sequence"/>
</dbReference>
<accession>A0A0P6XVU9</accession>
<protein>
    <recommendedName>
        <fullName evidence="1">Mycothiol-dependent maleylpyruvate isomerase metal-binding domain-containing protein</fullName>
    </recommendedName>
</protein>
<dbReference type="Pfam" id="PF11716">
    <property type="entry name" value="MDMPI_N"/>
    <property type="match status" value="1"/>
</dbReference>
<dbReference type="SUPFAM" id="SSF109854">
    <property type="entry name" value="DinB/YfiT-like putative metalloenzymes"/>
    <property type="match status" value="1"/>
</dbReference>
<dbReference type="InterPro" id="IPR017517">
    <property type="entry name" value="Maleyloyr_isom"/>
</dbReference>
<dbReference type="GO" id="GO:0046872">
    <property type="term" value="F:metal ion binding"/>
    <property type="evidence" value="ECO:0007669"/>
    <property type="project" value="InterPro"/>
</dbReference>
<evidence type="ECO:0000313" key="2">
    <source>
        <dbReference type="EMBL" id="KPL79452.1"/>
    </source>
</evidence>